<sequence>MRSIRISEAAKGALMALGLAFAAPVMAFADHPEEQTSEIIGISVVNAELHPRPDGAWELYCHIYNVGDVPITLFGVDGPDGEDGFIFARAGDFETEIFEMPIQPGNALDLVHDGLFLRFDELELRPEGETIVWLFFDDYEMEIRVLVPDGTSAD</sequence>
<reference evidence="2 3" key="1">
    <citation type="submission" date="2018-03" db="EMBL/GenBank/DDBJ databases">
        <authorList>
            <person name="Keele B.F."/>
        </authorList>
    </citation>
    <scope>NUCLEOTIDE SEQUENCE [LARGE SCALE GENOMIC DNA]</scope>
    <source>
        <strain evidence="2 3">CeCT 8812</strain>
    </source>
</reference>
<accession>A0A2R8ACS9</accession>
<dbReference type="OrthoDB" id="9951664at2"/>
<keyword evidence="3" id="KW-1185">Reference proteome</keyword>
<feature type="signal peptide" evidence="1">
    <location>
        <begin position="1"/>
        <end position="22"/>
    </location>
</feature>
<dbReference type="RefSeq" id="WP_146186164.1">
    <property type="nucleotide sequence ID" value="NZ_OMKW01000003.1"/>
</dbReference>
<proteinExistence type="predicted"/>
<dbReference type="InterPro" id="IPR036182">
    <property type="entry name" value="PCuAC_sf"/>
</dbReference>
<evidence type="ECO:0000313" key="3">
    <source>
        <dbReference type="Proteomes" id="UP000244932"/>
    </source>
</evidence>
<evidence type="ECO:0008006" key="4">
    <source>
        <dbReference type="Google" id="ProtNLM"/>
    </source>
</evidence>
<evidence type="ECO:0000256" key="1">
    <source>
        <dbReference type="SAM" id="SignalP"/>
    </source>
</evidence>
<dbReference type="Proteomes" id="UP000244932">
    <property type="component" value="Unassembled WGS sequence"/>
</dbReference>
<keyword evidence="1" id="KW-0732">Signal</keyword>
<gene>
    <name evidence="2" type="ORF">POI8812_02362</name>
</gene>
<protein>
    <recommendedName>
        <fullName evidence="4">Copper chaperone PCu(A)C</fullName>
    </recommendedName>
</protein>
<dbReference type="AlphaFoldDB" id="A0A2R8ACS9"/>
<dbReference type="EMBL" id="OMKW01000003">
    <property type="protein sequence ID" value="SPF30034.1"/>
    <property type="molecule type" value="Genomic_DNA"/>
</dbReference>
<feature type="chain" id="PRO_5015327713" description="Copper chaperone PCu(A)C" evidence="1">
    <location>
        <begin position="23"/>
        <end position="154"/>
    </location>
</feature>
<name>A0A2R8ACS9_9RHOB</name>
<evidence type="ECO:0000313" key="2">
    <source>
        <dbReference type="EMBL" id="SPF30034.1"/>
    </source>
</evidence>
<organism evidence="2 3">
    <name type="scientific">Pontivivens insulae</name>
    <dbReference type="NCBI Taxonomy" id="1639689"/>
    <lineage>
        <taxon>Bacteria</taxon>
        <taxon>Pseudomonadati</taxon>
        <taxon>Pseudomonadota</taxon>
        <taxon>Alphaproteobacteria</taxon>
        <taxon>Rhodobacterales</taxon>
        <taxon>Paracoccaceae</taxon>
        <taxon>Pontivivens</taxon>
    </lineage>
</organism>
<dbReference type="SUPFAM" id="SSF110087">
    <property type="entry name" value="DR1885-like metal-binding protein"/>
    <property type="match status" value="1"/>
</dbReference>